<comment type="caution">
    <text evidence="1">The sequence shown here is derived from an EMBL/GenBank/DDBJ whole genome shotgun (WGS) entry which is preliminary data.</text>
</comment>
<dbReference type="Proteomes" id="UP000436088">
    <property type="component" value="Unassembled WGS sequence"/>
</dbReference>
<protein>
    <submittedName>
        <fullName evidence="1">Transcription cofactor</fullName>
    </submittedName>
</protein>
<sequence length="414" mass="47345">MHAPREKHLEATHRILRYLKGTPGKGFHFKKTTNRSVEVYTDADWVGVVNDRRSTSDYCSYVWGNLVTWRNWRARPYQNAANRIICFIESPPSPVNDNSPYNVFRPRQKAHDFTQDGCKGEKTMCSHLKSFARRNLDQAKTLLEALMKREEKKRDVVECEVSLQRIQMQYKCTGITLPGFPPISSKFASSEDEFMDSDDLANSRPCARPAAVQNPPLIDSDVALAPPESVKQEFRRRHLLHGWLHKLFLLSQFCCSQNLKFQISLQLQTLYPSLILQRKMVLLQHPINFREEWAVGAESYLIDGILSCILQSITDLHRWGFLEPKKQKGPSFSSFVLLVPEASLRKFEEENFYELEKRGDEKGGIDGGFHGGEEPDPNEHWEAYQGCFRHGWSETSDGGGNGATTAIRFGGICE</sequence>
<name>A0A6A2XDP9_HIBSY</name>
<proteinExistence type="predicted"/>
<evidence type="ECO:0000313" key="1">
    <source>
        <dbReference type="EMBL" id="KAE8673398.1"/>
    </source>
</evidence>
<dbReference type="EMBL" id="VEPZ02001427">
    <property type="protein sequence ID" value="KAE8673398.1"/>
    <property type="molecule type" value="Genomic_DNA"/>
</dbReference>
<gene>
    <name evidence="1" type="ORF">F3Y22_tig00111783pilonHSYRG00090</name>
</gene>
<dbReference type="PANTHER" id="PTHR11439">
    <property type="entry name" value="GAG-POL-RELATED RETROTRANSPOSON"/>
    <property type="match status" value="1"/>
</dbReference>
<evidence type="ECO:0000313" key="2">
    <source>
        <dbReference type="Proteomes" id="UP000436088"/>
    </source>
</evidence>
<dbReference type="PANTHER" id="PTHR11439:SF504">
    <property type="entry name" value="REVERSE TRANSCRIPTASE TY1_COPIA-TYPE DOMAIN-CONTAINING PROTEIN"/>
    <property type="match status" value="1"/>
</dbReference>
<dbReference type="AlphaFoldDB" id="A0A6A2XDP9"/>
<reference evidence="1" key="1">
    <citation type="submission" date="2019-09" db="EMBL/GenBank/DDBJ databases">
        <title>Draft genome information of white flower Hibiscus syriacus.</title>
        <authorList>
            <person name="Kim Y.-M."/>
        </authorList>
    </citation>
    <scope>NUCLEOTIDE SEQUENCE [LARGE SCALE GENOMIC DNA]</scope>
    <source>
        <strain evidence="1">YM2019G1</strain>
    </source>
</reference>
<organism evidence="1 2">
    <name type="scientific">Hibiscus syriacus</name>
    <name type="common">Rose of Sharon</name>
    <dbReference type="NCBI Taxonomy" id="106335"/>
    <lineage>
        <taxon>Eukaryota</taxon>
        <taxon>Viridiplantae</taxon>
        <taxon>Streptophyta</taxon>
        <taxon>Embryophyta</taxon>
        <taxon>Tracheophyta</taxon>
        <taxon>Spermatophyta</taxon>
        <taxon>Magnoliopsida</taxon>
        <taxon>eudicotyledons</taxon>
        <taxon>Gunneridae</taxon>
        <taxon>Pentapetalae</taxon>
        <taxon>rosids</taxon>
        <taxon>malvids</taxon>
        <taxon>Malvales</taxon>
        <taxon>Malvaceae</taxon>
        <taxon>Malvoideae</taxon>
        <taxon>Hibiscus</taxon>
    </lineage>
</organism>
<keyword evidence="2" id="KW-1185">Reference proteome</keyword>
<accession>A0A6A2XDP9</accession>